<dbReference type="RefSeq" id="WP_144088919.1">
    <property type="nucleotide sequence ID" value="NZ_VMHE01000013.1"/>
</dbReference>
<dbReference type="InterPro" id="IPR009214">
    <property type="entry name" value="DUF1129"/>
</dbReference>
<keyword evidence="4" id="KW-1185">Reference proteome</keyword>
<dbReference type="Proteomes" id="UP000316425">
    <property type="component" value="Unassembled WGS sequence"/>
</dbReference>
<keyword evidence="1" id="KW-0175">Coiled coil</keyword>
<name>A0A556PKR6_9BACI</name>
<dbReference type="Gene3D" id="1.10.1900.10">
    <property type="entry name" value="c-terminal domain of poly(a) binding protein"/>
    <property type="match status" value="1"/>
</dbReference>
<feature type="transmembrane region" description="Helical" evidence="2">
    <location>
        <begin position="203"/>
        <end position="221"/>
    </location>
</feature>
<evidence type="ECO:0000313" key="4">
    <source>
        <dbReference type="Proteomes" id="UP000316425"/>
    </source>
</evidence>
<protein>
    <submittedName>
        <fullName evidence="3">DUF1129 domain-containing protein</fullName>
    </submittedName>
</protein>
<dbReference type="EMBL" id="VMHE01000013">
    <property type="protein sequence ID" value="TSJ64984.1"/>
    <property type="molecule type" value="Genomic_DNA"/>
</dbReference>
<dbReference type="AlphaFoldDB" id="A0A556PKR6"/>
<feature type="transmembrane region" description="Helical" evidence="2">
    <location>
        <begin position="171"/>
        <end position="191"/>
    </location>
</feature>
<evidence type="ECO:0000256" key="1">
    <source>
        <dbReference type="SAM" id="Coils"/>
    </source>
</evidence>
<dbReference type="OrthoDB" id="1655249at2"/>
<feature type="transmembrane region" description="Helical" evidence="2">
    <location>
        <begin position="141"/>
        <end position="159"/>
    </location>
</feature>
<feature type="coiled-coil region" evidence="1">
    <location>
        <begin position="2"/>
        <end position="60"/>
    </location>
</feature>
<dbReference type="Pfam" id="PF06570">
    <property type="entry name" value="DUF1129"/>
    <property type="match status" value="1"/>
</dbReference>
<comment type="caution">
    <text evidence="3">The sequence shown here is derived from an EMBL/GenBank/DDBJ whole genome shotgun (WGS) entry which is preliminary data.</text>
</comment>
<feature type="transmembrane region" description="Helical" evidence="2">
    <location>
        <begin position="94"/>
        <end position="121"/>
    </location>
</feature>
<sequence>MNSQELIKLNNEKREMLNEENEKYYEDMLVYLRLSFLKSEQETEELLNELLDHLLEAQEEGKEFTEVFGDNPKQYANELLGEIPKSMTKERFNLFLLGSFSFFASVLIFNGLIDTIMYYIFGKGSPMDEIFLGTAIVKSTLSLFIAFFFLFVITEYLKWSTFKDLNKYLDFFYLWLISVFSIGVFFIPIYFMPNFGESFEVPVYSYLILGLMLGLIVYSIFKFNGKSKKA</sequence>
<keyword evidence="2" id="KW-0812">Transmembrane</keyword>
<dbReference type="PANTHER" id="PTHR41307">
    <property type="entry name" value="MEMBRANE PROTEIN-RELATED"/>
    <property type="match status" value="1"/>
</dbReference>
<evidence type="ECO:0000256" key="2">
    <source>
        <dbReference type="SAM" id="Phobius"/>
    </source>
</evidence>
<organism evidence="3 4">
    <name type="scientific">Allobacillus salarius</name>
    <dbReference type="NCBI Taxonomy" id="1955272"/>
    <lineage>
        <taxon>Bacteria</taxon>
        <taxon>Bacillati</taxon>
        <taxon>Bacillota</taxon>
        <taxon>Bacilli</taxon>
        <taxon>Bacillales</taxon>
        <taxon>Bacillaceae</taxon>
        <taxon>Allobacillus</taxon>
    </lineage>
</organism>
<proteinExistence type="predicted"/>
<evidence type="ECO:0000313" key="3">
    <source>
        <dbReference type="EMBL" id="TSJ64984.1"/>
    </source>
</evidence>
<dbReference type="SUPFAM" id="SSF158560">
    <property type="entry name" value="BH3980-like"/>
    <property type="match status" value="1"/>
</dbReference>
<dbReference type="PANTHER" id="PTHR41307:SF1">
    <property type="entry name" value="MEMBRANE PROTEIN"/>
    <property type="match status" value="1"/>
</dbReference>
<keyword evidence="2" id="KW-1133">Transmembrane helix</keyword>
<gene>
    <name evidence="3" type="ORF">FPQ13_08530</name>
</gene>
<keyword evidence="2" id="KW-0472">Membrane</keyword>
<reference evidence="3 4" key="1">
    <citation type="submission" date="2019-07" db="EMBL/GenBank/DDBJ databases">
        <title>Allobacillus sp. nov. SKP isolated from shrimp paste of Euphausiacea.</title>
        <authorList>
            <person name="Kanchanasin P."/>
            <person name="Tanasupawat S."/>
            <person name="Shi W."/>
            <person name="Wu L."/>
            <person name="Ma J."/>
        </authorList>
    </citation>
    <scope>NUCLEOTIDE SEQUENCE [LARGE SCALE GENOMIC DNA]</scope>
    <source>
        <strain evidence="3 4">SKP4-8</strain>
    </source>
</reference>
<accession>A0A556PKR6</accession>